<dbReference type="Pfam" id="PF22638">
    <property type="entry name" value="FlgK_D1"/>
    <property type="match status" value="1"/>
</dbReference>
<evidence type="ECO:0000256" key="6">
    <source>
        <dbReference type="ARBA" id="ARBA00023143"/>
    </source>
</evidence>
<accession>A0A562DJ38</accession>
<dbReference type="EMBL" id="VLJS01000064">
    <property type="protein sequence ID" value="TWH09606.1"/>
    <property type="molecule type" value="Genomic_DNA"/>
</dbReference>
<evidence type="ECO:0000259" key="8">
    <source>
        <dbReference type="Pfam" id="PF06429"/>
    </source>
</evidence>
<comment type="subcellular location">
    <subcellularLocation>
        <location evidence="1">Bacterial flagellum</location>
    </subcellularLocation>
    <subcellularLocation>
        <location evidence="2">Secreted</location>
    </subcellularLocation>
</comment>
<name>A0A562DJ38_9GAMM</name>
<feature type="domain" description="Flagellar hook-associated protein FlgK helical" evidence="9">
    <location>
        <begin position="92"/>
        <end position="321"/>
    </location>
</feature>
<gene>
    <name evidence="10" type="ORF">L613_003500000160</name>
</gene>
<dbReference type="NCBIfam" id="TIGR02492">
    <property type="entry name" value="flgK_ends"/>
    <property type="match status" value="1"/>
</dbReference>
<keyword evidence="10" id="KW-0969">Cilium</keyword>
<evidence type="ECO:0000259" key="9">
    <source>
        <dbReference type="Pfam" id="PF22638"/>
    </source>
</evidence>
<keyword evidence="5" id="KW-0964">Secreted</keyword>
<organism evidence="10 11">
    <name type="scientific">Pseudoxanthomonas taiwanensis J19</name>
    <dbReference type="NCBI Taxonomy" id="935569"/>
    <lineage>
        <taxon>Bacteria</taxon>
        <taxon>Pseudomonadati</taxon>
        <taxon>Pseudomonadota</taxon>
        <taxon>Gammaproteobacteria</taxon>
        <taxon>Lysobacterales</taxon>
        <taxon>Lysobacteraceae</taxon>
        <taxon>Pseudoxanthomonas</taxon>
    </lineage>
</organism>
<dbReference type="PANTHER" id="PTHR30033:SF1">
    <property type="entry name" value="FLAGELLAR HOOK-ASSOCIATED PROTEIN 1"/>
    <property type="match status" value="1"/>
</dbReference>
<dbReference type="Pfam" id="PF06429">
    <property type="entry name" value="Flg_bbr_C"/>
    <property type="match status" value="1"/>
</dbReference>
<dbReference type="GO" id="GO:0005198">
    <property type="term" value="F:structural molecule activity"/>
    <property type="evidence" value="ECO:0007669"/>
    <property type="project" value="InterPro"/>
</dbReference>
<dbReference type="SUPFAM" id="SSF64518">
    <property type="entry name" value="Phase 1 flagellin"/>
    <property type="match status" value="2"/>
</dbReference>
<evidence type="ECO:0000256" key="2">
    <source>
        <dbReference type="ARBA" id="ARBA00004613"/>
    </source>
</evidence>
<evidence type="ECO:0000256" key="4">
    <source>
        <dbReference type="ARBA" id="ARBA00016244"/>
    </source>
</evidence>
<protein>
    <recommendedName>
        <fullName evidence="4">Flagellar hook-associated protein 1</fullName>
    </recommendedName>
</protein>
<sequence>MSVLSTGTGALLAFQRALSTVSHNVANVNTEGYTRQRVDFATRTPIDYGYGYVGSGTKVADIRRMADELATSRLLDSGGELARLQQLSALTSRLDALFSDSATNLAGAWSNFFDSVSALSSNAAATAERQNVLAEANALATRFRQLDGHIASLDSEINNSLLAGASEISRLAAEIARINGEVGSDASKAAPDLLDRRDQLVAELVGYTGGTAVMQDGGAINVFTAGGQPLVVGVQASKLTTVADPYRPERLQLALDGGGSRTVLDQRVLGGRMGGLLEFRNTVLDPAAAELGRIAVAMATTFNQGHAAGMDLYGNLGGAFFDVPAPQVNAHAGNGGGATLQAQVADVSALDGQNLVLRLGDTGWIAMRADTGEALPMTGSGTAADPFVVAGISLQVSGTAAIGDRFLVQPTARAPGGFSVAISDPSRIAAATPVRGNAALSNVGSGALSGLRVEDASDPALLQDAVIEFLDAGQYTIDGAGPFAFTPGQRISANGWSVVLDGIPAAGDQFTISRAAPGSGDNGNATRLANLDDARVVSGGTISLNGAVGGLTTMVGSAARQAEYAADAQQVIHDDARAARDAVAGVNLDEEAANMLRLQQAYQAAAQIISTADNLFQSILSAVRR</sequence>
<dbReference type="InterPro" id="IPR002371">
    <property type="entry name" value="FlgK"/>
</dbReference>
<dbReference type="RefSeq" id="WP_028915040.1">
    <property type="nucleotide sequence ID" value="NZ_VLJS01000064.1"/>
</dbReference>
<evidence type="ECO:0000256" key="1">
    <source>
        <dbReference type="ARBA" id="ARBA00004365"/>
    </source>
</evidence>
<keyword evidence="6" id="KW-0975">Bacterial flagellum</keyword>
<dbReference type="InterPro" id="IPR053927">
    <property type="entry name" value="FlgK_helical"/>
</dbReference>
<dbReference type="AlphaFoldDB" id="A0A562DJ38"/>
<keyword evidence="10" id="KW-0282">Flagellum</keyword>
<dbReference type="PRINTS" id="PR01005">
    <property type="entry name" value="FLGHOOKAP1"/>
</dbReference>
<dbReference type="Proteomes" id="UP000321583">
    <property type="component" value="Unassembled WGS sequence"/>
</dbReference>
<dbReference type="OrthoDB" id="9802553at2"/>
<keyword evidence="11" id="KW-1185">Reference proteome</keyword>
<evidence type="ECO:0000256" key="3">
    <source>
        <dbReference type="ARBA" id="ARBA00009677"/>
    </source>
</evidence>
<dbReference type="PANTHER" id="PTHR30033">
    <property type="entry name" value="FLAGELLAR HOOK-ASSOCIATED PROTEIN 1"/>
    <property type="match status" value="1"/>
</dbReference>
<dbReference type="InterPro" id="IPR001444">
    <property type="entry name" value="Flag_bb_rod_N"/>
</dbReference>
<comment type="caution">
    <text evidence="10">The sequence shown here is derived from an EMBL/GenBank/DDBJ whole genome shotgun (WGS) entry which is preliminary data.</text>
</comment>
<proteinExistence type="inferred from homology"/>
<evidence type="ECO:0000313" key="10">
    <source>
        <dbReference type="EMBL" id="TWH09606.1"/>
    </source>
</evidence>
<feature type="domain" description="Flagellar basal-body/hook protein C-terminal" evidence="8">
    <location>
        <begin position="584"/>
        <end position="621"/>
    </location>
</feature>
<reference evidence="10 11" key="1">
    <citation type="submission" date="2019-07" db="EMBL/GenBank/DDBJ databases">
        <title>Genome sequencing of lignin-degrading bacterial isolates.</title>
        <authorList>
            <person name="Gladden J."/>
        </authorList>
    </citation>
    <scope>NUCLEOTIDE SEQUENCE [LARGE SCALE GENOMIC DNA]</scope>
    <source>
        <strain evidence="10 11">J19</strain>
    </source>
</reference>
<keyword evidence="10" id="KW-0966">Cell projection</keyword>
<evidence type="ECO:0000313" key="11">
    <source>
        <dbReference type="Proteomes" id="UP000321583"/>
    </source>
</evidence>
<evidence type="ECO:0000259" key="7">
    <source>
        <dbReference type="Pfam" id="PF00460"/>
    </source>
</evidence>
<dbReference type="Pfam" id="PF00460">
    <property type="entry name" value="Flg_bb_rod"/>
    <property type="match status" value="1"/>
</dbReference>
<dbReference type="GO" id="GO:0005576">
    <property type="term" value="C:extracellular region"/>
    <property type="evidence" value="ECO:0007669"/>
    <property type="project" value="UniProtKB-SubCell"/>
</dbReference>
<dbReference type="GO" id="GO:0044780">
    <property type="term" value="P:bacterial-type flagellum assembly"/>
    <property type="evidence" value="ECO:0007669"/>
    <property type="project" value="InterPro"/>
</dbReference>
<dbReference type="InterPro" id="IPR010930">
    <property type="entry name" value="Flg_bb/hook_C_dom"/>
</dbReference>
<comment type="similarity">
    <text evidence="3">Belongs to the flagella basal body rod proteins family.</text>
</comment>
<feature type="domain" description="Flagellar basal body rod protein N-terminal" evidence="7">
    <location>
        <begin position="4"/>
        <end position="34"/>
    </location>
</feature>
<dbReference type="GO" id="GO:0009424">
    <property type="term" value="C:bacterial-type flagellum hook"/>
    <property type="evidence" value="ECO:0007669"/>
    <property type="project" value="InterPro"/>
</dbReference>
<evidence type="ECO:0000256" key="5">
    <source>
        <dbReference type="ARBA" id="ARBA00022525"/>
    </source>
</evidence>